<dbReference type="OrthoDB" id="10446290at2759"/>
<gene>
    <name evidence="1" type="ORF">ARMGADRAFT_295774</name>
</gene>
<sequence length="254" mass="28026">MTSCPLPLSQAMNYVVGSVLNVVSLPPSTFHDINPILVSDGNDDVFQASSAMATTAIEMSPPHTTMGTVVTVLVLIVGPIVISSHLTCRPSFSTDADFLQGFKQRSDDGNSSSNYVHHLNGVRGRSWPAVVVASELVPPTHVYNNGDIPSCFKRTRYFYFFHNTIDMRWRDRFYVPRPRTVAAMFNQVPCQDSFTDGVLSGLQAGREPPVLPQFCHRLSTRHAAYDSHGANNFARACGLRRPCPTLARFAVPLR</sequence>
<keyword evidence="2" id="KW-1185">Reference proteome</keyword>
<organism evidence="1 2">
    <name type="scientific">Armillaria gallica</name>
    <name type="common">Bulbous honey fungus</name>
    <name type="synonym">Armillaria bulbosa</name>
    <dbReference type="NCBI Taxonomy" id="47427"/>
    <lineage>
        <taxon>Eukaryota</taxon>
        <taxon>Fungi</taxon>
        <taxon>Dikarya</taxon>
        <taxon>Basidiomycota</taxon>
        <taxon>Agaricomycotina</taxon>
        <taxon>Agaricomycetes</taxon>
        <taxon>Agaricomycetidae</taxon>
        <taxon>Agaricales</taxon>
        <taxon>Marasmiineae</taxon>
        <taxon>Physalacriaceae</taxon>
        <taxon>Armillaria</taxon>
    </lineage>
</organism>
<reference evidence="2" key="1">
    <citation type="journal article" date="2017" name="Nat. Ecol. Evol.">
        <title>Genome expansion and lineage-specific genetic innovations in the forest pathogenic fungi Armillaria.</title>
        <authorList>
            <person name="Sipos G."/>
            <person name="Prasanna A.N."/>
            <person name="Walter M.C."/>
            <person name="O'Connor E."/>
            <person name="Balint B."/>
            <person name="Krizsan K."/>
            <person name="Kiss B."/>
            <person name="Hess J."/>
            <person name="Varga T."/>
            <person name="Slot J."/>
            <person name="Riley R."/>
            <person name="Boka B."/>
            <person name="Rigling D."/>
            <person name="Barry K."/>
            <person name="Lee J."/>
            <person name="Mihaltcheva S."/>
            <person name="LaButti K."/>
            <person name="Lipzen A."/>
            <person name="Waldron R."/>
            <person name="Moloney N.M."/>
            <person name="Sperisen C."/>
            <person name="Kredics L."/>
            <person name="Vagvoelgyi C."/>
            <person name="Patrignani A."/>
            <person name="Fitzpatrick D."/>
            <person name="Nagy I."/>
            <person name="Doyle S."/>
            <person name="Anderson J.B."/>
            <person name="Grigoriev I.V."/>
            <person name="Gueldener U."/>
            <person name="Muensterkoetter M."/>
            <person name="Nagy L.G."/>
        </authorList>
    </citation>
    <scope>NUCLEOTIDE SEQUENCE [LARGE SCALE GENOMIC DNA]</scope>
    <source>
        <strain evidence="2">Ar21-2</strain>
    </source>
</reference>
<dbReference type="AlphaFoldDB" id="A0A2H3DHI0"/>
<dbReference type="EMBL" id="KZ293665">
    <property type="protein sequence ID" value="PBK90318.1"/>
    <property type="molecule type" value="Genomic_DNA"/>
</dbReference>
<dbReference type="Proteomes" id="UP000217790">
    <property type="component" value="Unassembled WGS sequence"/>
</dbReference>
<dbReference type="InParanoid" id="A0A2H3DHI0"/>
<name>A0A2H3DHI0_ARMGA</name>
<evidence type="ECO:0000313" key="1">
    <source>
        <dbReference type="EMBL" id="PBK90318.1"/>
    </source>
</evidence>
<evidence type="ECO:0000313" key="2">
    <source>
        <dbReference type="Proteomes" id="UP000217790"/>
    </source>
</evidence>
<dbReference type="OMA" id="NTIDMRW"/>
<protein>
    <submittedName>
        <fullName evidence="1">Uncharacterized protein</fullName>
    </submittedName>
</protein>
<accession>A0A2H3DHI0</accession>
<proteinExistence type="predicted"/>